<dbReference type="AlphaFoldDB" id="A0A4V3IDP0"/>
<protein>
    <submittedName>
        <fullName evidence="1">Uncharacterized protein</fullName>
    </submittedName>
</protein>
<dbReference type="EMBL" id="SOFM01000007">
    <property type="protein sequence ID" value="TFC07224.1"/>
    <property type="molecule type" value="Genomic_DNA"/>
</dbReference>
<gene>
    <name evidence="1" type="ORF">E3O32_01475</name>
</gene>
<keyword evidence="2" id="KW-1185">Reference proteome</keyword>
<reference evidence="1 2" key="1">
    <citation type="submission" date="2019-03" db="EMBL/GenBank/DDBJ databases">
        <title>Genomics of glacier-inhabiting Cryobacterium strains.</title>
        <authorList>
            <person name="Liu Q."/>
            <person name="Xin Y.-H."/>
        </authorList>
    </citation>
    <scope>NUCLEOTIDE SEQUENCE [LARGE SCALE GENOMIC DNA]</scope>
    <source>
        <strain evidence="1 2">RHLT2-21</strain>
    </source>
</reference>
<evidence type="ECO:0000313" key="2">
    <source>
        <dbReference type="Proteomes" id="UP000297643"/>
    </source>
</evidence>
<accession>A0A4V3IDP0</accession>
<proteinExistence type="predicted"/>
<comment type="caution">
    <text evidence="1">The sequence shown here is derived from an EMBL/GenBank/DDBJ whole genome shotgun (WGS) entry which is preliminary data.</text>
</comment>
<dbReference type="RefSeq" id="WP_134506308.1">
    <property type="nucleotide sequence ID" value="NZ_SOFM01000007.1"/>
</dbReference>
<dbReference type="Proteomes" id="UP000297643">
    <property type="component" value="Unassembled WGS sequence"/>
</dbReference>
<organism evidence="1 2">
    <name type="scientific">Cryobacterium mannosilyticum</name>
    <dbReference type="NCBI Taxonomy" id="1259190"/>
    <lineage>
        <taxon>Bacteria</taxon>
        <taxon>Bacillati</taxon>
        <taxon>Actinomycetota</taxon>
        <taxon>Actinomycetes</taxon>
        <taxon>Micrococcales</taxon>
        <taxon>Microbacteriaceae</taxon>
        <taxon>Cryobacterium</taxon>
    </lineage>
</organism>
<evidence type="ECO:0000313" key="1">
    <source>
        <dbReference type="EMBL" id="TFC07224.1"/>
    </source>
</evidence>
<name>A0A4V3IDP0_9MICO</name>
<sequence length="83" mass="9453">MITGRSRTRTRDDLHVVALSEHEWRIGDRRIATDNALSLVGFIDKNRGAYEVMEFVDPVEYARFTSLEAAISYFVTATPDAPY</sequence>